<dbReference type="Proteomes" id="UP000316541">
    <property type="component" value="Unassembled WGS sequence"/>
</dbReference>
<feature type="region of interest" description="Disordered" evidence="8">
    <location>
        <begin position="1"/>
        <end position="38"/>
    </location>
</feature>
<dbReference type="InterPro" id="IPR001525">
    <property type="entry name" value="C5_MeTfrase"/>
</dbReference>
<dbReference type="SUPFAM" id="SSF53335">
    <property type="entry name" value="S-adenosyl-L-methionine-dependent methyltransferases"/>
    <property type="match status" value="1"/>
</dbReference>
<evidence type="ECO:0000256" key="8">
    <source>
        <dbReference type="SAM" id="MobiDB-lite"/>
    </source>
</evidence>
<keyword evidence="4" id="KW-0680">Restriction system</keyword>
<proteinExistence type="inferred from homology"/>
<keyword evidence="2 5" id="KW-0808">Transferase</keyword>
<dbReference type="NCBIfam" id="TIGR00675">
    <property type="entry name" value="dcm"/>
    <property type="match status" value="1"/>
</dbReference>
<evidence type="ECO:0000256" key="1">
    <source>
        <dbReference type="ARBA" id="ARBA00022603"/>
    </source>
</evidence>
<feature type="active site" evidence="5">
    <location>
        <position position="122"/>
    </location>
</feature>
<dbReference type="GO" id="GO:0003677">
    <property type="term" value="F:DNA binding"/>
    <property type="evidence" value="ECO:0007669"/>
    <property type="project" value="TreeGrafter"/>
</dbReference>
<evidence type="ECO:0000313" key="9">
    <source>
        <dbReference type="EMBL" id="TQS18081.1"/>
    </source>
</evidence>
<dbReference type="AlphaFoldDB" id="A0A544YMQ9"/>
<dbReference type="GO" id="GO:0003886">
    <property type="term" value="F:DNA (cytosine-5-)-methyltransferase activity"/>
    <property type="evidence" value="ECO:0007669"/>
    <property type="project" value="UniProtKB-EC"/>
</dbReference>
<dbReference type="PROSITE" id="PS00094">
    <property type="entry name" value="C5_MTASE_1"/>
    <property type="match status" value="1"/>
</dbReference>
<evidence type="ECO:0000256" key="6">
    <source>
        <dbReference type="RuleBase" id="RU000416"/>
    </source>
</evidence>
<dbReference type="GO" id="GO:0044027">
    <property type="term" value="P:negative regulation of gene expression via chromosomal CpG island methylation"/>
    <property type="evidence" value="ECO:0007669"/>
    <property type="project" value="TreeGrafter"/>
</dbReference>
<keyword evidence="1 5" id="KW-0489">Methyltransferase</keyword>
<dbReference type="Pfam" id="PF00145">
    <property type="entry name" value="DNA_methylase"/>
    <property type="match status" value="1"/>
</dbReference>
<protein>
    <recommendedName>
        <fullName evidence="7">Cytosine-specific methyltransferase</fullName>
        <ecNumber evidence="7">2.1.1.37</ecNumber>
    </recommendedName>
</protein>
<evidence type="ECO:0000256" key="2">
    <source>
        <dbReference type="ARBA" id="ARBA00022679"/>
    </source>
</evidence>
<feature type="compositionally biased region" description="Basic and acidic residues" evidence="8">
    <location>
        <begin position="16"/>
        <end position="29"/>
    </location>
</feature>
<dbReference type="InterPro" id="IPR018117">
    <property type="entry name" value="C5_DNA_meth_AS"/>
</dbReference>
<dbReference type="PANTHER" id="PTHR10629:SF52">
    <property type="entry name" value="DNA (CYTOSINE-5)-METHYLTRANSFERASE 1"/>
    <property type="match status" value="1"/>
</dbReference>
<evidence type="ECO:0000256" key="3">
    <source>
        <dbReference type="ARBA" id="ARBA00022691"/>
    </source>
</evidence>
<evidence type="ECO:0000256" key="4">
    <source>
        <dbReference type="ARBA" id="ARBA00022747"/>
    </source>
</evidence>
<sequence length="435" mass="47641">MTGKPLSSEGAGRSTARTDFHTHASREEGGAVGGQDATRDNGTVLSIFTGAGGLDLGLEAAGLGTIGCVEKDTDCLRTLEVNRPGWKLLDTADIIDAAVTLRPRDLGLRRRELDVLAGGPPCQPFSTAGQWARSGRRGMDDARANTILAMLDLLERFLPRVLLIENVAGFLHGQVSARPFIEERLTQINNENRTRYRLSALVVDAADYGVPQHRRRIIAVASRDGRGFKHPDPTHADFPIRAWDAIGDLREDHLPTPLGAWADLLPCIPEGENYQYLTARGGGEEVFGYRTRYWSFLLKLAKDRPAWTLPASPGPAAGPFHWDSRPLTLRERMRLQSFPDEWILTGTLNSQIRQVGNATPPLLAEVMAREVVSQLLKRGQVWATPPTLLRHRSECPPPPPAEPAPVPERYRHMIGPKQAHPGTGLGPAPVTAIDV</sequence>
<evidence type="ECO:0000256" key="7">
    <source>
        <dbReference type="RuleBase" id="RU000417"/>
    </source>
</evidence>
<dbReference type="Gene3D" id="3.90.120.10">
    <property type="entry name" value="DNA Methylase, subunit A, domain 2"/>
    <property type="match status" value="1"/>
</dbReference>
<comment type="similarity">
    <text evidence="5 6">Belongs to the class I-like SAM-binding methyltransferase superfamily. C5-methyltransferase family.</text>
</comment>
<evidence type="ECO:0000256" key="5">
    <source>
        <dbReference type="PROSITE-ProRule" id="PRU01016"/>
    </source>
</evidence>
<feature type="region of interest" description="Disordered" evidence="8">
    <location>
        <begin position="414"/>
        <end position="435"/>
    </location>
</feature>
<dbReference type="GO" id="GO:0032259">
    <property type="term" value="P:methylation"/>
    <property type="evidence" value="ECO:0007669"/>
    <property type="project" value="UniProtKB-KW"/>
</dbReference>
<feature type="region of interest" description="Disordered" evidence="8">
    <location>
        <begin position="389"/>
        <end position="408"/>
    </location>
</feature>
<keyword evidence="3 5" id="KW-0949">S-adenosyl-L-methionine</keyword>
<feature type="compositionally biased region" description="Pro residues" evidence="8">
    <location>
        <begin position="395"/>
        <end position="406"/>
    </location>
</feature>
<dbReference type="InterPro" id="IPR050390">
    <property type="entry name" value="C5-Methyltransferase"/>
</dbReference>
<name>A0A544YMQ9_9ACTN</name>
<dbReference type="EC" id="2.1.1.37" evidence="7"/>
<dbReference type="InterPro" id="IPR029063">
    <property type="entry name" value="SAM-dependent_MTases_sf"/>
</dbReference>
<dbReference type="GO" id="GO:0009307">
    <property type="term" value="P:DNA restriction-modification system"/>
    <property type="evidence" value="ECO:0007669"/>
    <property type="project" value="UniProtKB-KW"/>
</dbReference>
<gene>
    <name evidence="9" type="ORF">FLX08_25865</name>
</gene>
<evidence type="ECO:0000313" key="10">
    <source>
        <dbReference type="Proteomes" id="UP000316541"/>
    </source>
</evidence>
<comment type="catalytic activity">
    <reaction evidence="7">
        <text>a 2'-deoxycytidine in DNA + S-adenosyl-L-methionine = a 5-methyl-2'-deoxycytidine in DNA + S-adenosyl-L-homocysteine + H(+)</text>
        <dbReference type="Rhea" id="RHEA:13681"/>
        <dbReference type="Rhea" id="RHEA-COMP:11369"/>
        <dbReference type="Rhea" id="RHEA-COMP:11370"/>
        <dbReference type="ChEBI" id="CHEBI:15378"/>
        <dbReference type="ChEBI" id="CHEBI:57856"/>
        <dbReference type="ChEBI" id="CHEBI:59789"/>
        <dbReference type="ChEBI" id="CHEBI:85452"/>
        <dbReference type="ChEBI" id="CHEBI:85454"/>
        <dbReference type="EC" id="2.1.1.37"/>
    </reaction>
</comment>
<organism evidence="9 10">
    <name type="scientific">Microbispora hainanensis</name>
    <dbReference type="NCBI Taxonomy" id="568844"/>
    <lineage>
        <taxon>Bacteria</taxon>
        <taxon>Bacillati</taxon>
        <taxon>Actinomycetota</taxon>
        <taxon>Actinomycetes</taxon>
        <taxon>Streptosporangiales</taxon>
        <taxon>Streptosporangiaceae</taxon>
        <taxon>Microbispora</taxon>
    </lineage>
</organism>
<reference evidence="9 10" key="1">
    <citation type="submission" date="2019-07" db="EMBL/GenBank/DDBJ databases">
        <title>Microbispora hainanensis DSM 45428.</title>
        <authorList>
            <person name="Thawai C."/>
        </authorList>
    </citation>
    <scope>NUCLEOTIDE SEQUENCE [LARGE SCALE GENOMIC DNA]</scope>
    <source>
        <strain evidence="9 10">DSM 45428</strain>
    </source>
</reference>
<dbReference type="PRINTS" id="PR00105">
    <property type="entry name" value="C5METTRFRASE"/>
</dbReference>
<dbReference type="EMBL" id="VIRM01000036">
    <property type="protein sequence ID" value="TQS18081.1"/>
    <property type="molecule type" value="Genomic_DNA"/>
</dbReference>
<comment type="caution">
    <text evidence="9">The sequence shown here is derived from an EMBL/GenBank/DDBJ whole genome shotgun (WGS) entry which is preliminary data.</text>
</comment>
<dbReference type="Gene3D" id="3.40.50.150">
    <property type="entry name" value="Vaccinia Virus protein VP39"/>
    <property type="match status" value="1"/>
</dbReference>
<dbReference type="PROSITE" id="PS51679">
    <property type="entry name" value="SAM_MT_C5"/>
    <property type="match status" value="1"/>
</dbReference>
<dbReference type="PANTHER" id="PTHR10629">
    <property type="entry name" value="CYTOSINE-SPECIFIC METHYLTRANSFERASE"/>
    <property type="match status" value="1"/>
</dbReference>
<accession>A0A544YMQ9</accession>